<dbReference type="RefSeq" id="WP_310092790.1">
    <property type="nucleotide sequence ID" value="NZ_JAVDUU010000001.1"/>
</dbReference>
<sequence length="65" mass="7640">METLRIDIQNEQEKKVILAFLDSLNYEYKIEKGDVMTNEQIKEFDQRKADFLSGRATSLPWSEGK</sequence>
<evidence type="ECO:0008006" key="3">
    <source>
        <dbReference type="Google" id="ProtNLM"/>
    </source>
</evidence>
<dbReference type="Proteomes" id="UP001247620">
    <property type="component" value="Unassembled WGS sequence"/>
</dbReference>
<organism evidence="1 2">
    <name type="scientific">Mucilaginibacter pocheonensis</name>
    <dbReference type="NCBI Taxonomy" id="398050"/>
    <lineage>
        <taxon>Bacteria</taxon>
        <taxon>Pseudomonadati</taxon>
        <taxon>Bacteroidota</taxon>
        <taxon>Sphingobacteriia</taxon>
        <taxon>Sphingobacteriales</taxon>
        <taxon>Sphingobacteriaceae</taxon>
        <taxon>Mucilaginibacter</taxon>
    </lineage>
</organism>
<comment type="caution">
    <text evidence="1">The sequence shown here is derived from an EMBL/GenBank/DDBJ whole genome shotgun (WGS) entry which is preliminary data.</text>
</comment>
<protein>
    <recommendedName>
        <fullName evidence="3">Addiction module component</fullName>
    </recommendedName>
</protein>
<keyword evidence="2" id="KW-1185">Reference proteome</keyword>
<proteinExistence type="predicted"/>
<dbReference type="EMBL" id="JAVDUU010000001">
    <property type="protein sequence ID" value="MDR6941245.1"/>
    <property type="molecule type" value="Genomic_DNA"/>
</dbReference>
<name>A0ABU1T779_9SPHI</name>
<reference evidence="1 2" key="1">
    <citation type="submission" date="2023-07" db="EMBL/GenBank/DDBJ databases">
        <title>Sorghum-associated microbial communities from plants grown in Nebraska, USA.</title>
        <authorList>
            <person name="Schachtman D."/>
        </authorList>
    </citation>
    <scope>NUCLEOTIDE SEQUENCE [LARGE SCALE GENOMIC DNA]</scope>
    <source>
        <strain evidence="1 2">3262</strain>
    </source>
</reference>
<evidence type="ECO:0000313" key="2">
    <source>
        <dbReference type="Proteomes" id="UP001247620"/>
    </source>
</evidence>
<gene>
    <name evidence="1" type="ORF">J2W55_001073</name>
</gene>
<evidence type="ECO:0000313" key="1">
    <source>
        <dbReference type="EMBL" id="MDR6941245.1"/>
    </source>
</evidence>
<accession>A0ABU1T779</accession>